<organism evidence="1 2">
    <name type="scientific">Melanomma pulvis-pyrius CBS 109.77</name>
    <dbReference type="NCBI Taxonomy" id="1314802"/>
    <lineage>
        <taxon>Eukaryota</taxon>
        <taxon>Fungi</taxon>
        <taxon>Dikarya</taxon>
        <taxon>Ascomycota</taxon>
        <taxon>Pezizomycotina</taxon>
        <taxon>Dothideomycetes</taxon>
        <taxon>Pleosporomycetidae</taxon>
        <taxon>Pleosporales</taxon>
        <taxon>Melanommataceae</taxon>
        <taxon>Melanomma</taxon>
    </lineage>
</organism>
<evidence type="ECO:0000313" key="2">
    <source>
        <dbReference type="Proteomes" id="UP000799757"/>
    </source>
</evidence>
<accession>A0A6A6XUM3</accession>
<sequence length="180" mass="20258">MPHSSSTSLSGDATVQKYMLMSSQEEVLRRRLSLQIPSAAPMTASSPEMQSLSSSPTFPRPFYSSSWGPELQYPSTDPIGIPTQPGMAHQHCNSDAFVEDSPKQGEINQQIKATLTELLNTESVRSDEKYRAWIQERLMDAEQKIRRQRRRRSSNSSGEELATSIAEHIDYHITPCKTWG</sequence>
<keyword evidence="2" id="KW-1185">Reference proteome</keyword>
<dbReference type="AlphaFoldDB" id="A0A6A6XUM3"/>
<gene>
    <name evidence="1" type="ORF">K505DRAFT_345601</name>
</gene>
<name>A0A6A6XUM3_9PLEO</name>
<proteinExistence type="predicted"/>
<protein>
    <submittedName>
        <fullName evidence="1">Uncharacterized protein</fullName>
    </submittedName>
</protein>
<reference evidence="1" key="1">
    <citation type="journal article" date="2020" name="Stud. Mycol.">
        <title>101 Dothideomycetes genomes: a test case for predicting lifestyles and emergence of pathogens.</title>
        <authorList>
            <person name="Haridas S."/>
            <person name="Albert R."/>
            <person name="Binder M."/>
            <person name="Bloem J."/>
            <person name="Labutti K."/>
            <person name="Salamov A."/>
            <person name="Andreopoulos B."/>
            <person name="Baker S."/>
            <person name="Barry K."/>
            <person name="Bills G."/>
            <person name="Bluhm B."/>
            <person name="Cannon C."/>
            <person name="Castanera R."/>
            <person name="Culley D."/>
            <person name="Daum C."/>
            <person name="Ezra D."/>
            <person name="Gonzalez J."/>
            <person name="Henrissat B."/>
            <person name="Kuo A."/>
            <person name="Liang C."/>
            <person name="Lipzen A."/>
            <person name="Lutzoni F."/>
            <person name="Magnuson J."/>
            <person name="Mondo S."/>
            <person name="Nolan M."/>
            <person name="Ohm R."/>
            <person name="Pangilinan J."/>
            <person name="Park H.-J."/>
            <person name="Ramirez L."/>
            <person name="Alfaro M."/>
            <person name="Sun H."/>
            <person name="Tritt A."/>
            <person name="Yoshinaga Y."/>
            <person name="Zwiers L.-H."/>
            <person name="Turgeon B."/>
            <person name="Goodwin S."/>
            <person name="Spatafora J."/>
            <person name="Crous P."/>
            <person name="Grigoriev I."/>
        </authorList>
    </citation>
    <scope>NUCLEOTIDE SEQUENCE</scope>
    <source>
        <strain evidence="1">CBS 109.77</strain>
    </source>
</reference>
<evidence type="ECO:0000313" key="1">
    <source>
        <dbReference type="EMBL" id="KAF2799933.1"/>
    </source>
</evidence>
<dbReference type="EMBL" id="MU001756">
    <property type="protein sequence ID" value="KAF2799933.1"/>
    <property type="molecule type" value="Genomic_DNA"/>
</dbReference>
<dbReference type="Proteomes" id="UP000799757">
    <property type="component" value="Unassembled WGS sequence"/>
</dbReference>
<dbReference type="OrthoDB" id="4509729at2759"/>